<dbReference type="EMBL" id="CAMXCS010000001">
    <property type="protein sequence ID" value="CAI3926511.1"/>
    <property type="molecule type" value="Genomic_DNA"/>
</dbReference>
<keyword evidence="4" id="KW-1185">Reference proteome</keyword>
<dbReference type="EMBL" id="CAMXCM010000001">
    <property type="protein sequence ID" value="CAI3934343.1"/>
    <property type="molecule type" value="Genomic_DNA"/>
</dbReference>
<gene>
    <name evidence="1" type="ORF">R53529_LOCUS262</name>
    <name evidence="2" type="ORF">R53530_LOCUS839</name>
</gene>
<dbReference type="Proteomes" id="UP001154255">
    <property type="component" value="Unassembled WGS sequence"/>
</dbReference>
<dbReference type="Proteomes" id="UP001154259">
    <property type="component" value="Unassembled WGS sequence"/>
</dbReference>
<comment type="caution">
    <text evidence="2">The sequence shown here is derived from an EMBL/GenBank/DDBJ whole genome shotgun (WGS) entry which is preliminary data.</text>
</comment>
<evidence type="ECO:0008006" key="5">
    <source>
        <dbReference type="Google" id="ProtNLM"/>
    </source>
</evidence>
<dbReference type="RefSeq" id="WP_271788716.1">
    <property type="nucleotide sequence ID" value="NZ_CAMXCL010000001.1"/>
</dbReference>
<name>A0A9W4TMF5_9PROT</name>
<sequence length="228" mass="26159">MQWETIFLDSALAITIIPNPQILSIELKNQVEDIWEEKRKLFPYLFNGRIFNVQELTSNLITGYWTEYKYVLAQTERPGLYSELAIRSLAVIGLIQCPQGFIIGKRTNKSVYLPGYWQSAPAGTVESRDRNDDIDLTQQLLAEANEELGLNTFHLTNPKIISATEHTNTHIIDVGILLKTELSFTEISELWKNNNNPEYDELCCCASYTDLPENTLPTTRFLVEHWSD</sequence>
<evidence type="ECO:0000313" key="3">
    <source>
        <dbReference type="Proteomes" id="UP001154255"/>
    </source>
</evidence>
<evidence type="ECO:0000313" key="4">
    <source>
        <dbReference type="Proteomes" id="UP001154259"/>
    </source>
</evidence>
<protein>
    <recommendedName>
        <fullName evidence="5">Nudix hydrolase domain-containing protein</fullName>
    </recommendedName>
</protein>
<evidence type="ECO:0000313" key="2">
    <source>
        <dbReference type="EMBL" id="CAI3934343.1"/>
    </source>
</evidence>
<dbReference type="AlphaFoldDB" id="A0A9W4TMF5"/>
<evidence type="ECO:0000313" key="1">
    <source>
        <dbReference type="EMBL" id="CAI3926511.1"/>
    </source>
</evidence>
<proteinExistence type="predicted"/>
<reference evidence="2" key="1">
    <citation type="submission" date="2022-10" db="EMBL/GenBank/DDBJ databases">
        <authorList>
            <person name="Botero Cardona J."/>
        </authorList>
    </citation>
    <scope>NUCLEOTIDE SEQUENCE</scope>
    <source>
        <strain evidence="2">LMG 31819</strain>
        <strain evidence="1">R-53529</strain>
    </source>
</reference>
<organism evidence="2 3">
    <name type="scientific">Commensalibacter communis</name>
    <dbReference type="NCBI Taxonomy" id="2972786"/>
    <lineage>
        <taxon>Bacteria</taxon>
        <taxon>Pseudomonadati</taxon>
        <taxon>Pseudomonadota</taxon>
        <taxon>Alphaproteobacteria</taxon>
        <taxon>Acetobacterales</taxon>
        <taxon>Acetobacteraceae</taxon>
    </lineage>
</organism>
<accession>A0A9W4TMF5</accession>